<keyword evidence="16" id="KW-1185">Reference proteome</keyword>
<dbReference type="GO" id="GO:0047480">
    <property type="term" value="F:UDP-N-acetylmuramoyl-tripeptide-D-alanyl-D-alanine ligase activity"/>
    <property type="evidence" value="ECO:0007669"/>
    <property type="project" value="UniProtKB-UniRule"/>
</dbReference>
<dbReference type="NCBIfam" id="TIGR01143">
    <property type="entry name" value="murF"/>
    <property type="match status" value="1"/>
</dbReference>
<reference evidence="15 16" key="1">
    <citation type="journal article" date="2017" name="Int. J. Syst. Evol. Microbiol.">
        <title>Gemmobacter straminiformis sp. nov., isolated from an artificial fountain.</title>
        <authorList>
            <person name="Kang J.Y."/>
            <person name="Kim M.J."/>
            <person name="Chun J."/>
            <person name="Son K.P."/>
            <person name="Jahng K.Y."/>
        </authorList>
    </citation>
    <scope>NUCLEOTIDE SEQUENCE [LARGE SCALE GENOMIC DNA]</scope>
    <source>
        <strain evidence="15 16">CAM-8</strain>
    </source>
</reference>
<dbReference type="InterPro" id="IPR051046">
    <property type="entry name" value="MurCDEF_CellWall_CoF430Synth"/>
</dbReference>
<accession>A0A842IE78</accession>
<evidence type="ECO:0000256" key="4">
    <source>
        <dbReference type="ARBA" id="ARBA00022741"/>
    </source>
</evidence>
<dbReference type="GO" id="GO:0005737">
    <property type="term" value="C:cytoplasm"/>
    <property type="evidence" value="ECO:0007669"/>
    <property type="project" value="UniProtKB-SubCell"/>
</dbReference>
<dbReference type="GO" id="GO:0051301">
    <property type="term" value="P:cell division"/>
    <property type="evidence" value="ECO:0007669"/>
    <property type="project" value="UniProtKB-KW"/>
</dbReference>
<dbReference type="SUPFAM" id="SSF53623">
    <property type="entry name" value="MurD-like peptide ligases, catalytic domain"/>
    <property type="match status" value="1"/>
</dbReference>
<dbReference type="GO" id="GO:0071555">
    <property type="term" value="P:cell wall organization"/>
    <property type="evidence" value="ECO:0007669"/>
    <property type="project" value="UniProtKB-KW"/>
</dbReference>
<evidence type="ECO:0000256" key="11">
    <source>
        <dbReference type="RuleBase" id="RU004136"/>
    </source>
</evidence>
<dbReference type="InterPro" id="IPR013221">
    <property type="entry name" value="Mur_ligase_cen"/>
</dbReference>
<dbReference type="Gene3D" id="3.40.1390.10">
    <property type="entry name" value="MurE/MurF, N-terminal domain"/>
    <property type="match status" value="1"/>
</dbReference>
<dbReference type="AlphaFoldDB" id="A0A842IE78"/>
<evidence type="ECO:0000259" key="14">
    <source>
        <dbReference type="Pfam" id="PF08245"/>
    </source>
</evidence>
<feature type="domain" description="Mur ligase C-terminal" evidence="13">
    <location>
        <begin position="336"/>
        <end position="458"/>
    </location>
</feature>
<comment type="subcellular location">
    <subcellularLocation>
        <location evidence="10 11">Cytoplasm</location>
    </subcellularLocation>
</comment>
<dbReference type="PANTHER" id="PTHR43024:SF1">
    <property type="entry name" value="UDP-N-ACETYLMURAMOYL-TRIPEPTIDE--D-ALANYL-D-ALANINE LIGASE"/>
    <property type="match status" value="1"/>
</dbReference>
<dbReference type="InterPro" id="IPR000713">
    <property type="entry name" value="Mur_ligase_N"/>
</dbReference>
<dbReference type="Proteomes" id="UP000555411">
    <property type="component" value="Unassembled WGS sequence"/>
</dbReference>
<evidence type="ECO:0000256" key="5">
    <source>
        <dbReference type="ARBA" id="ARBA00022840"/>
    </source>
</evidence>
<feature type="domain" description="Mur ligase N-terminal catalytic" evidence="12">
    <location>
        <begin position="29"/>
        <end position="99"/>
    </location>
</feature>
<evidence type="ECO:0000256" key="8">
    <source>
        <dbReference type="ARBA" id="ARBA00023306"/>
    </source>
</evidence>
<comment type="similarity">
    <text evidence="10">Belongs to the MurCDEF family. MurF subfamily.</text>
</comment>
<keyword evidence="3 10" id="KW-0132">Cell division</keyword>
<evidence type="ECO:0000256" key="9">
    <source>
        <dbReference type="ARBA" id="ARBA00023316"/>
    </source>
</evidence>
<dbReference type="SUPFAM" id="SSF53244">
    <property type="entry name" value="MurD-like peptide ligases, peptide-binding domain"/>
    <property type="match status" value="1"/>
</dbReference>
<dbReference type="Pfam" id="PF02875">
    <property type="entry name" value="Mur_ligase_C"/>
    <property type="match status" value="1"/>
</dbReference>
<dbReference type="Gene3D" id="3.90.190.20">
    <property type="entry name" value="Mur ligase, C-terminal domain"/>
    <property type="match status" value="1"/>
</dbReference>
<evidence type="ECO:0000313" key="16">
    <source>
        <dbReference type="Proteomes" id="UP000555411"/>
    </source>
</evidence>
<keyword evidence="5 10" id="KW-0067">ATP-binding</keyword>
<name>A0A842IE78_9RHOB</name>
<evidence type="ECO:0000256" key="3">
    <source>
        <dbReference type="ARBA" id="ARBA00022618"/>
    </source>
</evidence>
<dbReference type="Pfam" id="PF01225">
    <property type="entry name" value="Mur_ligase"/>
    <property type="match status" value="1"/>
</dbReference>
<organism evidence="15 16">
    <name type="scientific">Paragemmobacter straminiformis</name>
    <dbReference type="NCBI Taxonomy" id="2045119"/>
    <lineage>
        <taxon>Bacteria</taxon>
        <taxon>Pseudomonadati</taxon>
        <taxon>Pseudomonadota</taxon>
        <taxon>Alphaproteobacteria</taxon>
        <taxon>Rhodobacterales</taxon>
        <taxon>Paracoccaceae</taxon>
        <taxon>Paragemmobacter</taxon>
    </lineage>
</organism>
<evidence type="ECO:0000259" key="13">
    <source>
        <dbReference type="Pfam" id="PF02875"/>
    </source>
</evidence>
<dbReference type="PANTHER" id="PTHR43024">
    <property type="entry name" value="UDP-N-ACETYLMURAMOYL-TRIPEPTIDE--D-ALANYL-D-ALANINE LIGASE"/>
    <property type="match status" value="1"/>
</dbReference>
<protein>
    <recommendedName>
        <fullName evidence="10 11">UDP-N-acetylmuramoyl-tripeptide--D-alanyl-D-alanine ligase</fullName>
        <ecNumber evidence="10 11">6.3.2.10</ecNumber>
    </recommendedName>
    <alternativeName>
        <fullName evidence="10">D-alanyl-D-alanine-adding enzyme</fullName>
    </alternativeName>
</protein>
<keyword evidence="6 10" id="KW-0133">Cell shape</keyword>
<dbReference type="InterPro" id="IPR035911">
    <property type="entry name" value="MurE/MurF_N"/>
</dbReference>
<dbReference type="InterPro" id="IPR004101">
    <property type="entry name" value="Mur_ligase_C"/>
</dbReference>
<comment type="function">
    <text evidence="10 11">Involved in cell wall formation. Catalyzes the final step in the synthesis of UDP-N-acetylmuramoyl-pentapeptide, the precursor of murein.</text>
</comment>
<dbReference type="RefSeq" id="WP_185798882.1">
    <property type="nucleotide sequence ID" value="NZ_JACLQD010000005.1"/>
</dbReference>
<feature type="binding site" evidence="10">
    <location>
        <begin position="113"/>
        <end position="119"/>
    </location>
    <ligand>
        <name>ATP</name>
        <dbReference type="ChEBI" id="CHEBI:30616"/>
    </ligand>
</feature>
<comment type="caution">
    <text evidence="15">The sequence shown here is derived from an EMBL/GenBank/DDBJ whole genome shotgun (WGS) entry which is preliminary data.</text>
</comment>
<dbReference type="UniPathway" id="UPA00219"/>
<feature type="domain" description="Mur ligase central" evidence="14">
    <location>
        <begin position="111"/>
        <end position="300"/>
    </location>
</feature>
<evidence type="ECO:0000256" key="1">
    <source>
        <dbReference type="ARBA" id="ARBA00022490"/>
    </source>
</evidence>
<proteinExistence type="inferred from homology"/>
<comment type="catalytic activity">
    <reaction evidence="10 11">
        <text>D-alanyl-D-alanine + UDP-N-acetyl-alpha-D-muramoyl-L-alanyl-gamma-D-glutamyl-meso-2,6-diaminopimelate + ATP = UDP-N-acetyl-alpha-D-muramoyl-L-alanyl-gamma-D-glutamyl-meso-2,6-diaminopimeloyl-D-alanyl-D-alanine + ADP + phosphate + H(+)</text>
        <dbReference type="Rhea" id="RHEA:28374"/>
        <dbReference type="ChEBI" id="CHEBI:15378"/>
        <dbReference type="ChEBI" id="CHEBI:30616"/>
        <dbReference type="ChEBI" id="CHEBI:43474"/>
        <dbReference type="ChEBI" id="CHEBI:57822"/>
        <dbReference type="ChEBI" id="CHEBI:61386"/>
        <dbReference type="ChEBI" id="CHEBI:83905"/>
        <dbReference type="ChEBI" id="CHEBI:456216"/>
        <dbReference type="EC" id="6.3.2.10"/>
    </reaction>
</comment>
<keyword evidence="1 10" id="KW-0963">Cytoplasm</keyword>
<evidence type="ECO:0000256" key="6">
    <source>
        <dbReference type="ARBA" id="ARBA00022960"/>
    </source>
</evidence>
<evidence type="ECO:0000256" key="7">
    <source>
        <dbReference type="ARBA" id="ARBA00022984"/>
    </source>
</evidence>
<dbReference type="HAMAP" id="MF_02019">
    <property type="entry name" value="MurF"/>
    <property type="match status" value="1"/>
</dbReference>
<evidence type="ECO:0000256" key="2">
    <source>
        <dbReference type="ARBA" id="ARBA00022598"/>
    </source>
</evidence>
<evidence type="ECO:0000256" key="10">
    <source>
        <dbReference type="HAMAP-Rule" id="MF_02019"/>
    </source>
</evidence>
<keyword evidence="7 10" id="KW-0573">Peptidoglycan synthesis</keyword>
<gene>
    <name evidence="10 15" type="primary">murF</name>
    <name evidence="15" type="ORF">H7F16_17325</name>
</gene>
<dbReference type="Pfam" id="PF08245">
    <property type="entry name" value="Mur_ligase_M"/>
    <property type="match status" value="1"/>
</dbReference>
<dbReference type="GO" id="GO:0009252">
    <property type="term" value="P:peptidoglycan biosynthetic process"/>
    <property type="evidence" value="ECO:0007669"/>
    <property type="project" value="UniProtKB-UniRule"/>
</dbReference>
<comment type="pathway">
    <text evidence="10 11">Cell wall biogenesis; peptidoglycan biosynthesis.</text>
</comment>
<sequence>MAQDKTALWTKDAAVAATGGACAVDWVAEGVSIDTRTLKRGDLFVALADVRDGHDFVAQALEKGAAAALVSRVPEGVAADAPLLVVPDVLAALERLGAAARARTRARVVGVTGSVGKTSTKEMLRAILGGQGRVHAAEASYNNHWGVPLTLARMPADSDFAVIEIGMNHPGEIAPLARLARLDVAMVTTVAPAHLEAFESVEGIAHEKASIMEGLVAGGVAVLNADVATSGILRAKADAVGARAVMFGADAGADWRLVSVSISDEATVVQAARHGQPILFKVLSPGRHFAANALGALAVAEAMGCDAAIAACDIGRWSPPSGRGTRERIVMDALEDRGFDLIDDAFNANPASMAAALDLLIGAVPENGVGRVAKGRRIAVLGDMLELGPTEGALHAAIAQHPGLEAVDTIHCVGPRIRALWQALPRGQRGEWAEKAEELALRARSLIDPGDVILVKGSKGIKVSLVVDALRKLGQSGPTKAATKHMGTE</sequence>
<dbReference type="SUPFAM" id="SSF63418">
    <property type="entry name" value="MurE/MurF N-terminal domain"/>
    <property type="match status" value="1"/>
</dbReference>
<dbReference type="EC" id="6.3.2.10" evidence="10 11"/>
<evidence type="ECO:0000313" key="15">
    <source>
        <dbReference type="EMBL" id="MBC2837284.1"/>
    </source>
</evidence>
<evidence type="ECO:0000259" key="12">
    <source>
        <dbReference type="Pfam" id="PF01225"/>
    </source>
</evidence>
<dbReference type="Gene3D" id="3.40.1190.10">
    <property type="entry name" value="Mur-like, catalytic domain"/>
    <property type="match status" value="1"/>
</dbReference>
<keyword evidence="2 10" id="KW-0436">Ligase</keyword>
<dbReference type="EMBL" id="JACLQD010000005">
    <property type="protein sequence ID" value="MBC2837284.1"/>
    <property type="molecule type" value="Genomic_DNA"/>
</dbReference>
<dbReference type="InterPro" id="IPR036565">
    <property type="entry name" value="Mur-like_cat_sf"/>
</dbReference>
<dbReference type="InterPro" id="IPR036615">
    <property type="entry name" value="Mur_ligase_C_dom_sf"/>
</dbReference>
<dbReference type="GO" id="GO:0008360">
    <property type="term" value="P:regulation of cell shape"/>
    <property type="evidence" value="ECO:0007669"/>
    <property type="project" value="UniProtKB-KW"/>
</dbReference>
<dbReference type="GO" id="GO:0005524">
    <property type="term" value="F:ATP binding"/>
    <property type="evidence" value="ECO:0007669"/>
    <property type="project" value="UniProtKB-UniRule"/>
</dbReference>
<keyword evidence="9 10" id="KW-0961">Cell wall biogenesis/degradation</keyword>
<keyword evidence="8 10" id="KW-0131">Cell cycle</keyword>
<dbReference type="InterPro" id="IPR005863">
    <property type="entry name" value="UDP-N-AcMur_synth"/>
</dbReference>
<keyword evidence="4 10" id="KW-0547">Nucleotide-binding</keyword>